<dbReference type="RefSeq" id="WP_184095482.1">
    <property type="nucleotide sequence ID" value="NZ_AP023367.1"/>
</dbReference>
<keyword evidence="10 13" id="KW-0413">Isomerase</keyword>
<dbReference type="InterPro" id="IPR000212">
    <property type="entry name" value="DNA_helicase_UvrD/REP"/>
</dbReference>
<evidence type="ECO:0000256" key="2">
    <source>
        <dbReference type="ARBA" id="ARBA00022741"/>
    </source>
</evidence>
<dbReference type="SUPFAM" id="SSF52980">
    <property type="entry name" value="Restriction endonuclease-like"/>
    <property type="match status" value="1"/>
</dbReference>
<name>A0A6S6RAF2_9FIRM</name>
<dbReference type="GO" id="GO:0000724">
    <property type="term" value="P:double-strand break repair via homologous recombination"/>
    <property type="evidence" value="ECO:0007669"/>
    <property type="project" value="UniProtKB-UniRule"/>
</dbReference>
<evidence type="ECO:0000256" key="6">
    <source>
        <dbReference type="ARBA" id="ARBA00022839"/>
    </source>
</evidence>
<dbReference type="InterPro" id="IPR011335">
    <property type="entry name" value="Restrct_endonuc-II-like"/>
</dbReference>
<dbReference type="PROSITE" id="PS51217">
    <property type="entry name" value="UVRD_HELICASE_CTER"/>
    <property type="match status" value="1"/>
</dbReference>
<evidence type="ECO:0000256" key="11">
    <source>
        <dbReference type="ARBA" id="ARBA00034617"/>
    </source>
</evidence>
<evidence type="ECO:0000256" key="7">
    <source>
        <dbReference type="ARBA" id="ARBA00022840"/>
    </source>
</evidence>
<dbReference type="GO" id="GO:0005524">
    <property type="term" value="F:ATP binding"/>
    <property type="evidence" value="ECO:0007669"/>
    <property type="project" value="UniProtKB-UniRule"/>
</dbReference>
<evidence type="ECO:0000256" key="9">
    <source>
        <dbReference type="ARBA" id="ARBA00023204"/>
    </source>
</evidence>
<comment type="cofactor">
    <cofactor evidence="13">
        <name>Mg(2+)</name>
        <dbReference type="ChEBI" id="CHEBI:18420"/>
    </cofactor>
</comment>
<keyword evidence="5 13" id="KW-0347">Helicase</keyword>
<keyword evidence="7 13" id="KW-0067">ATP-binding</keyword>
<comment type="catalytic activity">
    <reaction evidence="12 13">
        <text>ATP + H2O = ADP + phosphate + H(+)</text>
        <dbReference type="Rhea" id="RHEA:13065"/>
        <dbReference type="ChEBI" id="CHEBI:15377"/>
        <dbReference type="ChEBI" id="CHEBI:15378"/>
        <dbReference type="ChEBI" id="CHEBI:30616"/>
        <dbReference type="ChEBI" id="CHEBI:43474"/>
        <dbReference type="ChEBI" id="CHEBI:456216"/>
        <dbReference type="EC" id="5.6.2.4"/>
    </reaction>
</comment>
<dbReference type="InterPro" id="IPR014152">
    <property type="entry name" value="AddA"/>
</dbReference>
<keyword evidence="4 13" id="KW-0378">Hydrolase</keyword>
<dbReference type="Gene3D" id="3.40.50.300">
    <property type="entry name" value="P-loop containing nucleotide triphosphate hydrolases"/>
    <property type="match status" value="4"/>
</dbReference>
<dbReference type="EMBL" id="AP023367">
    <property type="protein sequence ID" value="BCJ96232.1"/>
    <property type="molecule type" value="Genomic_DNA"/>
</dbReference>
<keyword evidence="1 13" id="KW-0540">Nuclease</keyword>
<evidence type="ECO:0000256" key="5">
    <source>
        <dbReference type="ARBA" id="ARBA00022806"/>
    </source>
</evidence>
<dbReference type="GO" id="GO:0043138">
    <property type="term" value="F:3'-5' DNA helicase activity"/>
    <property type="evidence" value="ECO:0007669"/>
    <property type="project" value="UniProtKB-UniRule"/>
</dbReference>
<comment type="catalytic activity">
    <reaction evidence="11 13">
        <text>Couples ATP hydrolysis with the unwinding of duplex DNA by translocating in the 3'-5' direction.</text>
        <dbReference type="EC" id="5.6.2.4"/>
    </reaction>
</comment>
<dbReference type="InterPro" id="IPR014017">
    <property type="entry name" value="DNA_helicase_UvrD-like_C"/>
</dbReference>
<dbReference type="HAMAP" id="MF_01451">
    <property type="entry name" value="AddA"/>
    <property type="match status" value="1"/>
</dbReference>
<dbReference type="InterPro" id="IPR011604">
    <property type="entry name" value="PDDEXK-like_dom_sf"/>
</dbReference>
<dbReference type="GO" id="GO:0003690">
    <property type="term" value="F:double-stranded DNA binding"/>
    <property type="evidence" value="ECO:0007669"/>
    <property type="project" value="UniProtKB-UniRule"/>
</dbReference>
<dbReference type="KEGG" id="acel:acsn021_38010"/>
<dbReference type="PANTHER" id="PTHR11070">
    <property type="entry name" value="UVRD / RECB / PCRA DNA HELICASE FAMILY MEMBER"/>
    <property type="match status" value="1"/>
</dbReference>
<dbReference type="Pfam" id="PF12705">
    <property type="entry name" value="PDDEXK_1"/>
    <property type="match status" value="1"/>
</dbReference>
<evidence type="ECO:0000313" key="15">
    <source>
        <dbReference type="Proteomes" id="UP000515561"/>
    </source>
</evidence>
<keyword evidence="6 13" id="KW-0269">Exonuclease</keyword>
<dbReference type="SUPFAM" id="SSF52540">
    <property type="entry name" value="P-loop containing nucleoside triphosphate hydrolases"/>
    <property type="match status" value="1"/>
</dbReference>
<evidence type="ECO:0000256" key="10">
    <source>
        <dbReference type="ARBA" id="ARBA00023235"/>
    </source>
</evidence>
<dbReference type="PANTHER" id="PTHR11070:SF48">
    <property type="entry name" value="ATP-DEPENDENT HELICASE_NUCLEASE SUBUNIT A"/>
    <property type="match status" value="1"/>
</dbReference>
<dbReference type="Gene3D" id="3.90.320.10">
    <property type="match status" value="1"/>
</dbReference>
<protein>
    <recommendedName>
        <fullName evidence="13">ATP-dependent helicase/nuclease subunit A</fullName>
        <ecNumber evidence="13">3.1.-.-</ecNumber>
        <ecNumber evidence="13">5.6.2.4</ecNumber>
    </recommendedName>
    <alternativeName>
        <fullName evidence="13">ATP-dependent helicase/nuclease AddA</fullName>
    </alternativeName>
    <alternativeName>
        <fullName evidence="13">DNA 3'-5' helicase AddA</fullName>
    </alternativeName>
</protein>
<evidence type="ECO:0000256" key="13">
    <source>
        <dbReference type="HAMAP-Rule" id="MF_01451"/>
    </source>
</evidence>
<dbReference type="FunFam" id="3.40.50.300:FF:001236">
    <property type="entry name" value="ATP-dependent helicase/nuclease subunit A"/>
    <property type="match status" value="1"/>
</dbReference>
<dbReference type="InterPro" id="IPR027417">
    <property type="entry name" value="P-loop_NTPase"/>
</dbReference>
<evidence type="ECO:0000256" key="3">
    <source>
        <dbReference type="ARBA" id="ARBA00022763"/>
    </source>
</evidence>
<keyword evidence="2 13" id="KW-0547">Nucleotide-binding</keyword>
<comment type="function">
    <text evidence="13">The heterodimer acts as both an ATP-dependent DNA helicase and an ATP-dependent, dual-direction single-stranded exonuclease. Recognizes the chi site generating a DNA molecule suitable for the initiation of homologous recombination. The AddA nuclease domain is required for chi fragment generation; this subunit has the helicase and 3' -&gt; 5' nuclease activities.</text>
</comment>
<dbReference type="Pfam" id="PF13361">
    <property type="entry name" value="UvrD_C"/>
    <property type="match status" value="1"/>
</dbReference>
<organism evidence="14 15">
    <name type="scientific">Anaerocolumna cellulosilytica</name>
    <dbReference type="NCBI Taxonomy" id="433286"/>
    <lineage>
        <taxon>Bacteria</taxon>
        <taxon>Bacillati</taxon>
        <taxon>Bacillota</taxon>
        <taxon>Clostridia</taxon>
        <taxon>Lachnospirales</taxon>
        <taxon>Lachnospiraceae</taxon>
        <taxon>Anaerocolumna</taxon>
    </lineage>
</organism>
<keyword evidence="3 13" id="KW-0227">DNA damage</keyword>
<dbReference type="EC" id="5.6.2.4" evidence="13"/>
<dbReference type="PROSITE" id="PS51198">
    <property type="entry name" value="UVRD_HELICASE_ATP_BIND"/>
    <property type="match status" value="1"/>
</dbReference>
<sequence length="1279" mass="146845">MNWTTEQQEVIHVQGKNLLVSAAAGSGKTAVLVEHIITMITREESPIDIDRLLIVTFTNAAAAEMRERIGKAIDEKLNEMPENNHLQKQATLIHSAQITTIHSFCLQVIRNHFNTIDLDPSFRIAEEAELTLLKSDVIGELLEQYYEEEREDFFDFIESFSTGKTDGGIEELIVKLYEFSMSYPWPKEWLLENQKSFMLKSVEDMKETAWMKLLLDFLQRITGDLLLRLKEAIEVCEEGDGPAAYLSALESDRTQLKALSQLADYEEYYEALKVFNFARLSGKKQEGVSEEKKNQVKAIREEIKKAISDMNKNYFFQPVDEMLLDLQAMKSSMDVLVELCFAFGKKYADKKAEKNIVDFNDLEHFALKILVTREEGIAVPTPAAKELSEHYAEIMIDEYQDSNLVQETILSSISGERSGRYNRFMVGDVKQSIYKFRLARPEIFMEKFKTYPTSFINAEESKENSKEETELLTETVITDRGKPEETNTGLIHCCRIDLHKNFRSREVVINSINFIFEQIMDKKLGNITYDKQAALYPGADFGELKEGVSSDTELLLIETEPREELKEQLGITQDTDKVSYKENDEEEDYTARELEAKAIAKRMRELTDPDTGLLLYQAKQKEYRRATLGDMVILLRTMSGWAEVIADTLAAEGIASHTETRSGYFSTLEIRTVLNLLRIIDNPRQDIPFTAILRSPIVEVTTDELAVIRIPKRKITMYEAAVSYAEEQDDDLAVKLSSFLSKLNQYRKLVIHLPIHELLSKVLEDTGYYQYASAMPAGEKRQANIDMLVERAVRFENTSYSGLFHFIRYIEKLHKYDVDFGEAKLAGEGDNTVKIMSIHKSKGLEFPIVFVAGMGKSFNNQDSRSKLLIHPDLGIGPDYINHQLRVKAPTLIKKVMQKQVILENLGEELRVLYVALTRAKEKLIMTGAVKDINKLIDKYAGIIKRKEEKHTFYQLSSAATYLDWIVPALLRHSCFEKLLRERGFRQDDKHSLYRSAAAFTVNICTYEELARNEYKEQTDKLIRSDMLFNWDNQIVYNEEVREAIHTYLEFHYPYQNETNIHTKVTVSELKKLGQMEAEDLSVPLKELEKKMSDYPVPEFLKATEITIGADLGTLYHKVLELMDFKQSYTKESLEKYIQGLIEGGKLKKEDLEVIDVKNLLAFTGSDLAKRLKKAANKGTLHKESQFVMGMKAYEINSNMSSNEVVLIQGIIDVYFEEDGKLILLDYKTDAVKGRSGEKLLISRYKVQMDYYVRALEQLTGKKVAERLLYSFGLSKVIQI</sequence>
<dbReference type="AlphaFoldDB" id="A0A6S6RAF2"/>
<dbReference type="GO" id="GO:0033202">
    <property type="term" value="C:DNA helicase complex"/>
    <property type="evidence" value="ECO:0007669"/>
    <property type="project" value="TreeGrafter"/>
</dbReference>
<dbReference type="GO" id="GO:0005829">
    <property type="term" value="C:cytosol"/>
    <property type="evidence" value="ECO:0007669"/>
    <property type="project" value="TreeGrafter"/>
</dbReference>
<reference evidence="14 15" key="1">
    <citation type="journal article" date="2016" name="Int. J. Syst. Evol. Microbiol.">
        <title>Descriptions of Anaerotaenia torta gen. nov., sp. nov. and Anaerocolumna cellulosilytica gen. nov., sp. nov. isolated from a methanogenic reactor of cattle waste.</title>
        <authorList>
            <person name="Uek A."/>
            <person name="Ohtaki Y."/>
            <person name="Kaku N."/>
            <person name="Ueki K."/>
        </authorList>
    </citation>
    <scope>NUCLEOTIDE SEQUENCE [LARGE SCALE GENOMIC DNA]</scope>
    <source>
        <strain evidence="14 15">SN021</strain>
    </source>
</reference>
<evidence type="ECO:0000256" key="12">
    <source>
        <dbReference type="ARBA" id="ARBA00048988"/>
    </source>
</evidence>
<accession>A0A6S6RAF2</accession>
<gene>
    <name evidence="13 14" type="primary">addA</name>
    <name evidence="14" type="ORF">acsn021_38010</name>
</gene>
<proteinExistence type="inferred from homology"/>
<dbReference type="Pfam" id="PF00580">
    <property type="entry name" value="UvrD-helicase"/>
    <property type="match status" value="1"/>
</dbReference>
<comment type="similarity">
    <text evidence="13">Belongs to the helicase family. AddA subfamily.</text>
</comment>
<dbReference type="InterPro" id="IPR014016">
    <property type="entry name" value="UvrD-like_ATP-bd"/>
</dbReference>
<comment type="subunit">
    <text evidence="13">Heterodimer of AddA and AddB/RexB.</text>
</comment>
<keyword evidence="8 13" id="KW-0238">DNA-binding</keyword>
<dbReference type="Proteomes" id="UP000515561">
    <property type="component" value="Chromosome"/>
</dbReference>
<evidence type="ECO:0000256" key="8">
    <source>
        <dbReference type="ARBA" id="ARBA00023125"/>
    </source>
</evidence>
<evidence type="ECO:0000256" key="4">
    <source>
        <dbReference type="ARBA" id="ARBA00022801"/>
    </source>
</evidence>
<dbReference type="InterPro" id="IPR038726">
    <property type="entry name" value="PDDEXK_AddAB-type"/>
</dbReference>
<keyword evidence="9 13" id="KW-0234">DNA repair</keyword>
<dbReference type="GO" id="GO:0008408">
    <property type="term" value="F:3'-5' exonuclease activity"/>
    <property type="evidence" value="ECO:0007669"/>
    <property type="project" value="UniProtKB-UniRule"/>
</dbReference>
<evidence type="ECO:0000313" key="14">
    <source>
        <dbReference type="EMBL" id="BCJ96232.1"/>
    </source>
</evidence>
<evidence type="ECO:0000256" key="1">
    <source>
        <dbReference type="ARBA" id="ARBA00022722"/>
    </source>
</evidence>
<keyword evidence="15" id="KW-1185">Reference proteome</keyword>
<dbReference type="EC" id="3.1.-.-" evidence="13"/>